<organism evidence="18 19">
    <name type="scientific">Sulfuriferula nivalis</name>
    <dbReference type="NCBI Taxonomy" id="2675298"/>
    <lineage>
        <taxon>Bacteria</taxon>
        <taxon>Pseudomonadati</taxon>
        <taxon>Pseudomonadota</taxon>
        <taxon>Betaproteobacteria</taxon>
        <taxon>Nitrosomonadales</taxon>
        <taxon>Sulfuricellaceae</taxon>
        <taxon>Sulfuriferula</taxon>
    </lineage>
</organism>
<dbReference type="SUPFAM" id="SSF50156">
    <property type="entry name" value="PDZ domain-like"/>
    <property type="match status" value="2"/>
</dbReference>
<dbReference type="PANTHER" id="PTHR22939:SF130">
    <property type="entry name" value="PERIPLASMIC SERINE ENDOPROTEASE DEGP-LIKE-RELATED"/>
    <property type="match status" value="1"/>
</dbReference>
<evidence type="ECO:0000256" key="7">
    <source>
        <dbReference type="ARBA" id="ARBA00022729"/>
    </source>
</evidence>
<evidence type="ECO:0000256" key="5">
    <source>
        <dbReference type="ARBA" id="ARBA00013958"/>
    </source>
</evidence>
<comment type="catalytic activity">
    <reaction evidence="1">
        <text>Acts on substrates that are at least partially unfolded. The cleavage site P1 residue is normally between a pair of hydrophobic residues, such as Val-|-Val.</text>
        <dbReference type="EC" id="3.4.21.107"/>
    </reaction>
</comment>
<feature type="active site" description="Charge relay system" evidence="14">
    <location>
        <position position="135"/>
    </location>
</feature>
<dbReference type="Pfam" id="PF13365">
    <property type="entry name" value="Trypsin_2"/>
    <property type="match status" value="1"/>
</dbReference>
<dbReference type="EMBL" id="AP021881">
    <property type="protein sequence ID" value="BBP00234.1"/>
    <property type="molecule type" value="Genomic_DNA"/>
</dbReference>
<dbReference type="EC" id="3.4.21.107" evidence="4"/>
<evidence type="ECO:0000313" key="18">
    <source>
        <dbReference type="EMBL" id="BBP00234.1"/>
    </source>
</evidence>
<keyword evidence="6 18" id="KW-0645">Protease</keyword>
<feature type="binding site" evidence="15">
    <location>
        <begin position="206"/>
        <end position="208"/>
    </location>
    <ligand>
        <name>substrate</name>
    </ligand>
</feature>
<feature type="domain" description="PDZ" evidence="17">
    <location>
        <begin position="264"/>
        <end position="343"/>
    </location>
</feature>
<dbReference type="SUPFAM" id="SSF50494">
    <property type="entry name" value="Trypsin-like serine proteases"/>
    <property type="match status" value="1"/>
</dbReference>
<gene>
    <name evidence="18" type="ORF">SFSGTM_09420</name>
</gene>
<comment type="similarity">
    <text evidence="3">Belongs to the peptidase S1C family.</text>
</comment>
<dbReference type="SMART" id="SM00228">
    <property type="entry name" value="PDZ"/>
    <property type="match status" value="2"/>
</dbReference>
<feature type="binding site" evidence="15">
    <location>
        <position position="135"/>
    </location>
    <ligand>
        <name>substrate</name>
    </ligand>
</feature>
<name>A0A809RHA9_9PROT</name>
<dbReference type="FunFam" id="2.40.10.120:FF:000007">
    <property type="entry name" value="Periplasmic serine endoprotease DegP-like"/>
    <property type="match status" value="1"/>
</dbReference>
<evidence type="ECO:0000256" key="12">
    <source>
        <dbReference type="ARBA" id="ARBA00023016"/>
    </source>
</evidence>
<keyword evidence="10" id="KW-0378">Hydrolase</keyword>
<dbReference type="InterPro" id="IPR036034">
    <property type="entry name" value="PDZ_sf"/>
</dbReference>
<accession>A0A809RHA9</accession>
<evidence type="ECO:0000256" key="1">
    <source>
        <dbReference type="ARBA" id="ARBA00001772"/>
    </source>
</evidence>
<dbReference type="Pfam" id="PF17820">
    <property type="entry name" value="PDZ_6"/>
    <property type="match status" value="1"/>
</dbReference>
<evidence type="ECO:0000256" key="10">
    <source>
        <dbReference type="ARBA" id="ARBA00022801"/>
    </source>
</evidence>
<dbReference type="InterPro" id="IPR041489">
    <property type="entry name" value="PDZ_6"/>
</dbReference>
<comment type="subcellular location">
    <subcellularLocation>
        <location evidence="2">Periplasm</location>
    </subcellularLocation>
</comment>
<dbReference type="KEGG" id="sniv:SFSGTM_09420"/>
<protein>
    <recommendedName>
        <fullName evidence="5">Probable periplasmic serine endoprotease DegP-like</fullName>
        <ecNumber evidence="4">3.4.21.107</ecNumber>
    </recommendedName>
    <alternativeName>
        <fullName evidence="13">Protease Do</fullName>
    </alternativeName>
</protein>
<dbReference type="NCBIfam" id="TIGR02037">
    <property type="entry name" value="degP_htrA_DO"/>
    <property type="match status" value="1"/>
</dbReference>
<dbReference type="Gene3D" id="2.40.10.120">
    <property type="match status" value="1"/>
</dbReference>
<proteinExistence type="inferred from homology"/>
<evidence type="ECO:0000256" key="15">
    <source>
        <dbReference type="PIRSR" id="PIRSR611782-2"/>
    </source>
</evidence>
<dbReference type="InterPro" id="IPR011782">
    <property type="entry name" value="Pept_S1C_Do"/>
</dbReference>
<evidence type="ECO:0000256" key="16">
    <source>
        <dbReference type="SAM" id="SignalP"/>
    </source>
</evidence>
<dbReference type="CDD" id="cd10839">
    <property type="entry name" value="cpPDZ1_DegP-like"/>
    <property type="match status" value="1"/>
</dbReference>
<dbReference type="GO" id="GO:0004252">
    <property type="term" value="F:serine-type endopeptidase activity"/>
    <property type="evidence" value="ECO:0007669"/>
    <property type="project" value="InterPro"/>
</dbReference>
<dbReference type="InterPro" id="IPR001940">
    <property type="entry name" value="Peptidase_S1C"/>
</dbReference>
<feature type="binding site" evidence="15">
    <location>
        <position position="105"/>
    </location>
    <ligand>
        <name>substrate</name>
    </ligand>
</feature>
<dbReference type="InterPro" id="IPR009003">
    <property type="entry name" value="Peptidase_S1_PA"/>
</dbReference>
<sequence length="461" mass="49562">MRRVLFFMFFLLNFSFYVQAKDLPDFTELVKDHGASVVNITTTQLVITRNGFETMPGMPNDEMFDFFRRFMPPQGAHGKSHEVPIKASGSGFIISSDGYILTNAHVVDGADEVIVKLTDKRELKAKVIGTDSRSDIALIKIAANNLPKVPIGNPQQLQVGEWVLAIGSPFGFENSVTAGIVSAKGRSLPSENFVPFIQTDVAINPGNSGGPLFNMKGEVVGINSQILSRSGGYMGLSFAIPIDVAMQVADQIKTHGKVQRSKLGVVIQELNAGNASAFGLNSAEGALVSEVEKDSPAAKAGLKSGDIIVKLNDQPIKTSLDLPNLVSMTKPGTTVKLQIWRNRELITVPVTVVEMKSDVIAKNGDAQTDHTANKIGLMVANITPAERDQIGITHGIVVQNSDGMSARAGIQTGDIILAVGNTSIDSVVQFNKIIDKTNKGSSIALLIMRDESRLYLPVHIE</sequence>
<feature type="active site" description="Charge relay system" evidence="14">
    <location>
        <position position="208"/>
    </location>
</feature>
<dbReference type="InterPro" id="IPR001478">
    <property type="entry name" value="PDZ"/>
</dbReference>
<evidence type="ECO:0000256" key="9">
    <source>
        <dbReference type="ARBA" id="ARBA00022764"/>
    </source>
</evidence>
<reference evidence="19" key="1">
    <citation type="submission" date="2019-11" db="EMBL/GenBank/DDBJ databases">
        <title>Isolation and characterization of a novel species in the genus Sulfuriferula.</title>
        <authorList>
            <person name="Mochizuki J."/>
            <person name="Kojima H."/>
            <person name="Fukui M."/>
        </authorList>
    </citation>
    <scope>NUCLEOTIDE SEQUENCE [LARGE SCALE GENOMIC DNA]</scope>
    <source>
        <strain evidence="19">SGTM</strain>
    </source>
</reference>
<dbReference type="PRINTS" id="PR00834">
    <property type="entry name" value="PROTEASES2C"/>
</dbReference>
<dbReference type="Pfam" id="PF13180">
    <property type="entry name" value="PDZ_2"/>
    <property type="match status" value="1"/>
</dbReference>
<evidence type="ECO:0000256" key="4">
    <source>
        <dbReference type="ARBA" id="ARBA00013035"/>
    </source>
</evidence>
<dbReference type="PANTHER" id="PTHR22939">
    <property type="entry name" value="SERINE PROTEASE FAMILY S1C HTRA-RELATED"/>
    <property type="match status" value="1"/>
</dbReference>
<evidence type="ECO:0000256" key="2">
    <source>
        <dbReference type="ARBA" id="ARBA00004418"/>
    </source>
</evidence>
<dbReference type="Proteomes" id="UP000463939">
    <property type="component" value="Chromosome"/>
</dbReference>
<evidence type="ECO:0000256" key="8">
    <source>
        <dbReference type="ARBA" id="ARBA00022737"/>
    </source>
</evidence>
<dbReference type="PROSITE" id="PS50106">
    <property type="entry name" value="PDZ"/>
    <property type="match status" value="1"/>
</dbReference>
<evidence type="ECO:0000313" key="19">
    <source>
        <dbReference type="Proteomes" id="UP000463939"/>
    </source>
</evidence>
<evidence type="ECO:0000256" key="14">
    <source>
        <dbReference type="PIRSR" id="PIRSR611782-1"/>
    </source>
</evidence>
<dbReference type="Gene3D" id="2.30.42.10">
    <property type="match status" value="2"/>
</dbReference>
<evidence type="ECO:0000256" key="3">
    <source>
        <dbReference type="ARBA" id="ARBA00010541"/>
    </source>
</evidence>
<evidence type="ECO:0000256" key="13">
    <source>
        <dbReference type="ARBA" id="ARBA00032850"/>
    </source>
</evidence>
<dbReference type="GO" id="GO:0042597">
    <property type="term" value="C:periplasmic space"/>
    <property type="evidence" value="ECO:0007669"/>
    <property type="project" value="UniProtKB-SubCell"/>
</dbReference>
<keyword evidence="7 16" id="KW-0732">Signal</keyword>
<feature type="chain" id="PRO_5038370228" description="Probable periplasmic serine endoprotease DegP-like" evidence="16">
    <location>
        <begin position="21"/>
        <end position="461"/>
    </location>
</feature>
<keyword evidence="11" id="KW-0720">Serine protease</keyword>
<dbReference type="RefSeq" id="WP_162084188.1">
    <property type="nucleotide sequence ID" value="NZ_AP021881.1"/>
</dbReference>
<keyword evidence="19" id="KW-1185">Reference proteome</keyword>
<dbReference type="GO" id="GO:0006508">
    <property type="term" value="P:proteolysis"/>
    <property type="evidence" value="ECO:0007669"/>
    <property type="project" value="UniProtKB-KW"/>
</dbReference>
<dbReference type="AlphaFoldDB" id="A0A809RHA9"/>
<keyword evidence="9" id="KW-0574">Periplasm</keyword>
<evidence type="ECO:0000256" key="6">
    <source>
        <dbReference type="ARBA" id="ARBA00022670"/>
    </source>
</evidence>
<feature type="active site" description="Charge relay system" evidence="14">
    <location>
        <position position="105"/>
    </location>
</feature>
<keyword evidence="8" id="KW-0677">Repeat</keyword>
<evidence type="ECO:0000256" key="11">
    <source>
        <dbReference type="ARBA" id="ARBA00022825"/>
    </source>
</evidence>
<keyword evidence="12" id="KW-0346">Stress response</keyword>
<feature type="signal peptide" evidence="16">
    <location>
        <begin position="1"/>
        <end position="20"/>
    </location>
</feature>
<evidence type="ECO:0000259" key="17">
    <source>
        <dbReference type="PROSITE" id="PS50106"/>
    </source>
</evidence>